<feature type="region of interest" description="Disordered" evidence="1">
    <location>
        <begin position="85"/>
        <end position="127"/>
    </location>
</feature>
<dbReference type="OrthoDB" id="9997739at2759"/>
<dbReference type="PANTHER" id="PTHR47843">
    <property type="entry name" value="BTB DOMAIN-CONTAINING PROTEIN-RELATED"/>
    <property type="match status" value="1"/>
</dbReference>
<organism evidence="2 3">
    <name type="scientific">Colletotrichum salicis</name>
    <dbReference type="NCBI Taxonomy" id="1209931"/>
    <lineage>
        <taxon>Eukaryota</taxon>
        <taxon>Fungi</taxon>
        <taxon>Dikarya</taxon>
        <taxon>Ascomycota</taxon>
        <taxon>Pezizomycotina</taxon>
        <taxon>Sordariomycetes</taxon>
        <taxon>Hypocreomycetidae</taxon>
        <taxon>Glomerellales</taxon>
        <taxon>Glomerellaceae</taxon>
        <taxon>Colletotrichum</taxon>
        <taxon>Colletotrichum acutatum species complex</taxon>
    </lineage>
</organism>
<dbReference type="AlphaFoldDB" id="A0A135U5M5"/>
<name>A0A135U5M5_9PEZI</name>
<proteinExistence type="predicted"/>
<sequence>MSLKRKRDMSRLAPIYLDASWPNEAQLSQFGIANERVNGRDSSSLMFWPEIEPATFVNLMEYAYSLNYTVPALSTCKQNGTFNAIKEENGSDDTPISASDDGEGNVNAPGNTTHPSPPGAGSSAPLRLGVGAASTRQNTQQPEIPSLYRWIRSRSEDSQSQQHTSAQYKFCAEHFPITSGATEATTEGWLEDVKQQHRTGYKQVFLARAKLYFVAKQFKIVEFKRLCLHKFRQSLLHAPGTGEMLKATIDTIRYVYSNTTPRDDDLRKLLLQFCLTDMEWMMSEKDLERVLETVPGFAIDLFREIPLDYWRKLSDGGPA</sequence>
<dbReference type="STRING" id="1209931.A0A135U5M5"/>
<comment type="caution">
    <text evidence="2">The sequence shown here is derived from an EMBL/GenBank/DDBJ whole genome shotgun (WGS) entry which is preliminary data.</text>
</comment>
<evidence type="ECO:0000313" key="3">
    <source>
        <dbReference type="Proteomes" id="UP000070121"/>
    </source>
</evidence>
<accession>A0A135U5M5</accession>
<keyword evidence="3" id="KW-1185">Reference proteome</keyword>
<gene>
    <name evidence="2" type="ORF">CSAL01_09420</name>
</gene>
<dbReference type="EMBL" id="JFFI01001702">
    <property type="protein sequence ID" value="KXH55662.1"/>
    <property type="molecule type" value="Genomic_DNA"/>
</dbReference>
<evidence type="ECO:0008006" key="4">
    <source>
        <dbReference type="Google" id="ProtNLM"/>
    </source>
</evidence>
<evidence type="ECO:0000313" key="2">
    <source>
        <dbReference type="EMBL" id="KXH55662.1"/>
    </source>
</evidence>
<protein>
    <recommendedName>
        <fullName evidence="4">BTB domain-containing protein</fullName>
    </recommendedName>
</protein>
<dbReference type="Proteomes" id="UP000070121">
    <property type="component" value="Unassembled WGS sequence"/>
</dbReference>
<reference evidence="2 3" key="1">
    <citation type="submission" date="2014-02" db="EMBL/GenBank/DDBJ databases">
        <title>The genome sequence of Colletotrichum salicis CBS 607.94.</title>
        <authorList>
            <person name="Baroncelli R."/>
            <person name="Thon M.R."/>
        </authorList>
    </citation>
    <scope>NUCLEOTIDE SEQUENCE [LARGE SCALE GENOMIC DNA]</scope>
    <source>
        <strain evidence="2 3">CBS 607.94</strain>
    </source>
</reference>
<evidence type="ECO:0000256" key="1">
    <source>
        <dbReference type="SAM" id="MobiDB-lite"/>
    </source>
</evidence>